<accession>A0A7H0IFI7</accession>
<dbReference type="KEGG" id="sroi:IAG44_20395"/>
<feature type="signal peptide" evidence="1">
    <location>
        <begin position="1"/>
        <end position="23"/>
    </location>
</feature>
<dbReference type="Proteomes" id="UP000516052">
    <property type="component" value="Chromosome"/>
</dbReference>
<evidence type="ECO:0000256" key="1">
    <source>
        <dbReference type="SAM" id="SignalP"/>
    </source>
</evidence>
<organism evidence="3 4">
    <name type="scientific">Streptomyces roseirectus</name>
    <dbReference type="NCBI Taxonomy" id="2768066"/>
    <lineage>
        <taxon>Bacteria</taxon>
        <taxon>Bacillati</taxon>
        <taxon>Actinomycetota</taxon>
        <taxon>Actinomycetes</taxon>
        <taxon>Kitasatosporales</taxon>
        <taxon>Streptomycetaceae</taxon>
        <taxon>Streptomyces</taxon>
    </lineage>
</organism>
<gene>
    <name evidence="3" type="ORF">IAG44_20395</name>
</gene>
<reference evidence="3 4" key="1">
    <citation type="submission" date="2020-08" db="EMBL/GenBank/DDBJ databases">
        <title>A novel species.</title>
        <authorList>
            <person name="Gao J."/>
        </authorList>
    </citation>
    <scope>NUCLEOTIDE SEQUENCE [LARGE SCALE GENOMIC DNA]</scope>
    <source>
        <strain evidence="3 4">CRXT-G-22</strain>
    </source>
</reference>
<dbReference type="AlphaFoldDB" id="A0A7H0IFI7"/>
<evidence type="ECO:0000313" key="3">
    <source>
        <dbReference type="EMBL" id="QNP71553.1"/>
    </source>
</evidence>
<protein>
    <recommendedName>
        <fullName evidence="2">Deoxyribonuclease NucA/NucB domain-containing protein</fullName>
    </recommendedName>
</protein>
<dbReference type="Pfam" id="PF14040">
    <property type="entry name" value="DNase_NucA_NucB"/>
    <property type="match status" value="1"/>
</dbReference>
<keyword evidence="1" id="KW-0732">Signal</keyword>
<evidence type="ECO:0000259" key="2">
    <source>
        <dbReference type="Pfam" id="PF14040"/>
    </source>
</evidence>
<name>A0A7H0IFI7_9ACTN</name>
<feature type="chain" id="PRO_5028820717" description="Deoxyribonuclease NucA/NucB domain-containing protein" evidence="1">
    <location>
        <begin position="24"/>
        <end position="440"/>
    </location>
</feature>
<feature type="domain" description="Deoxyribonuclease NucA/NucB" evidence="2">
    <location>
        <begin position="334"/>
        <end position="436"/>
    </location>
</feature>
<sequence length="440" mass="46394">MRSSIRAGLTGIALALMPIQAVAAEPVSPSVAPERVATREAAPSPAPKSALPTLRTASLAADCARLESQIESGALAVENGKTNAACIKPGGKGEVTARDLSALADRTPVPLPDYCYDLATGDGTWWYTRTDACAISVWTLNVVDVRTGRLTGQLSYIQADLLYTGADAPYWAHQVAIDKTDGWGTIGGTTVSGGGTCTGACTLASGDIDFPSQPVNDTGLAFGDILPKTTVTAAGAKGEGRTKVNYRFANPTWTVQPLGVTTEPPFNVRCDNAVPGTTAVGCVVPAYPAVHVVSLTGRNPNYARHIQEAQTSGLPGAYPNGQPLRRLTDATNRDKNGDTACPQFADGGYPRPTGYSCDEYPFRSTWQGAYTGSVGQPTPYPGRTFSWCQISALSSRVGPNGWSACMIPVSENSSGGSLLNRFYIDNRVIENDPFYVWITT</sequence>
<keyword evidence="4" id="KW-1185">Reference proteome</keyword>
<dbReference type="InterPro" id="IPR029476">
    <property type="entry name" value="DNase_NucA_NucB"/>
</dbReference>
<dbReference type="EMBL" id="CP060828">
    <property type="protein sequence ID" value="QNP71553.1"/>
    <property type="molecule type" value="Genomic_DNA"/>
</dbReference>
<proteinExistence type="predicted"/>
<evidence type="ECO:0000313" key="4">
    <source>
        <dbReference type="Proteomes" id="UP000516052"/>
    </source>
</evidence>